<evidence type="ECO:0000313" key="1">
    <source>
        <dbReference type="EMBL" id="ART60227.1"/>
    </source>
</evidence>
<accession>A0A240UFF3</accession>
<proteinExistence type="predicted"/>
<organism evidence="1 2">
    <name type="scientific">Acidovorax carolinensis</name>
    <dbReference type="NCBI Taxonomy" id="553814"/>
    <lineage>
        <taxon>Bacteria</taxon>
        <taxon>Pseudomonadati</taxon>
        <taxon>Pseudomonadota</taxon>
        <taxon>Betaproteobacteria</taxon>
        <taxon>Burkholderiales</taxon>
        <taxon>Comamonadaceae</taxon>
        <taxon>Acidovorax</taxon>
    </lineage>
</organism>
<dbReference type="KEGG" id="acip:CBP36_16660"/>
<dbReference type="AlphaFoldDB" id="A0A240UFF3"/>
<keyword evidence="2" id="KW-1185">Reference proteome</keyword>
<name>A0A240UFF3_9BURK</name>
<dbReference type="Proteomes" id="UP000194440">
    <property type="component" value="Chromosome"/>
</dbReference>
<dbReference type="KEGG" id="acis:CBP35_02260"/>
<protein>
    <submittedName>
        <fullName evidence="1">Uncharacterized protein</fullName>
    </submittedName>
</protein>
<dbReference type="EMBL" id="CP021366">
    <property type="protein sequence ID" value="ART60227.1"/>
    <property type="molecule type" value="Genomic_DNA"/>
</dbReference>
<reference evidence="1" key="1">
    <citation type="submission" date="2017-05" db="EMBL/GenBank/DDBJ databases">
        <title>Polyphasic characterization of four soil-derived phenanthrene-degrading Acidovorax strains and proposal of Acidovorax phenanthrenivorans sp. nov.</title>
        <authorList>
            <person name="Singleton D."/>
            <person name="Lee J."/>
            <person name="Dickey A.N."/>
            <person name="Stroud A."/>
            <person name="Scholl E.H."/>
            <person name="Wright F.A."/>
            <person name="Aitken M.D."/>
        </authorList>
    </citation>
    <scope>NUCLEOTIDE SEQUENCE</scope>
    <source>
        <strain evidence="1">P4</strain>
    </source>
</reference>
<sequence length="100" mass="11122">MSDNIASGQPVTTLQEQDRLADQTVGVALTGGIVDAPDFAQTIAAVRNTPVDSFAYRNTLWRQHPDHTLNFSNHRIEQKGLPDIRFHSSKYSQQGLTRTT</sequence>
<dbReference type="RefSeq" id="WP_086928194.1">
    <property type="nucleotide sequence ID" value="NZ_CP021362.1"/>
</dbReference>
<evidence type="ECO:0000313" key="2">
    <source>
        <dbReference type="Proteomes" id="UP000194440"/>
    </source>
</evidence>
<gene>
    <name evidence="1" type="ORF">CBP36_16660</name>
</gene>